<dbReference type="EMBL" id="VSWD01000004">
    <property type="protein sequence ID" value="KAK3104700.1"/>
    <property type="molecule type" value="Genomic_DNA"/>
</dbReference>
<evidence type="ECO:0000313" key="5">
    <source>
        <dbReference type="Proteomes" id="UP001186944"/>
    </source>
</evidence>
<keyword evidence="2" id="KW-0067">ATP-binding</keyword>
<dbReference type="InterPro" id="IPR007111">
    <property type="entry name" value="NACHT_NTPase"/>
</dbReference>
<feature type="domain" description="NACHT" evidence="3">
    <location>
        <begin position="193"/>
        <end position="333"/>
    </location>
</feature>
<evidence type="ECO:0000259" key="3">
    <source>
        <dbReference type="PROSITE" id="PS50837"/>
    </source>
</evidence>
<evidence type="ECO:0000313" key="4">
    <source>
        <dbReference type="EMBL" id="KAK3104700.1"/>
    </source>
</evidence>
<organism evidence="4 5">
    <name type="scientific">Pinctada imbricata</name>
    <name type="common">Atlantic pearl-oyster</name>
    <name type="synonym">Pinctada martensii</name>
    <dbReference type="NCBI Taxonomy" id="66713"/>
    <lineage>
        <taxon>Eukaryota</taxon>
        <taxon>Metazoa</taxon>
        <taxon>Spiralia</taxon>
        <taxon>Lophotrochozoa</taxon>
        <taxon>Mollusca</taxon>
        <taxon>Bivalvia</taxon>
        <taxon>Autobranchia</taxon>
        <taxon>Pteriomorphia</taxon>
        <taxon>Pterioida</taxon>
        <taxon>Pterioidea</taxon>
        <taxon>Pteriidae</taxon>
        <taxon>Pinctada</taxon>
    </lineage>
</organism>
<dbReference type="InterPro" id="IPR027417">
    <property type="entry name" value="P-loop_NTPase"/>
</dbReference>
<dbReference type="Pfam" id="PF05729">
    <property type="entry name" value="NACHT"/>
    <property type="match status" value="1"/>
</dbReference>
<dbReference type="Gene3D" id="3.40.50.300">
    <property type="entry name" value="P-loop containing nucleotide triphosphate hydrolases"/>
    <property type="match status" value="1"/>
</dbReference>
<proteinExistence type="predicted"/>
<evidence type="ECO:0000256" key="1">
    <source>
        <dbReference type="ARBA" id="ARBA00022741"/>
    </source>
</evidence>
<reference evidence="4" key="1">
    <citation type="submission" date="2019-08" db="EMBL/GenBank/DDBJ databases">
        <title>The improved chromosome-level genome for the pearl oyster Pinctada fucata martensii using PacBio sequencing and Hi-C.</title>
        <authorList>
            <person name="Zheng Z."/>
        </authorList>
    </citation>
    <scope>NUCLEOTIDE SEQUENCE</scope>
    <source>
        <strain evidence="4">ZZ-2019</strain>
        <tissue evidence="4">Adductor muscle</tissue>
    </source>
</reference>
<protein>
    <recommendedName>
        <fullName evidence="3">NACHT domain-containing protein</fullName>
    </recommendedName>
</protein>
<name>A0AA88YGI6_PINIB</name>
<gene>
    <name evidence="4" type="ORF">FSP39_008061</name>
</gene>
<dbReference type="InterPro" id="IPR032675">
    <property type="entry name" value="LRR_dom_sf"/>
</dbReference>
<dbReference type="Gene3D" id="3.80.10.10">
    <property type="entry name" value="Ribonuclease Inhibitor"/>
    <property type="match status" value="1"/>
</dbReference>
<sequence length="945" mass="108198">MATANIFNDCLSEDEVHNKLMTSFCCDYFGADSWVNKFEKFKLKSFLYLKTPVSRCVTKPYDIWEELEKIGQLGLGNYTVLKELVEDIDDELTYLIGDAEEKLSLLRGENEDIKLNILRKKLYEINQKETQKIPISPLQKTSRMAMENIFAPVSIREDLEYRGKGTNIGMQERRTKPVERPDDMFYIDGESARNVFMLGQAAIGKSVFCLRLVENWCKAHIPNSTQNSVAGSSNVWVKDLSKYVYLFFVQLRYVFKSRTSIIDMICKDVFQHHPECHDVIRQVISSEKYQCLLVIDGLDEWKISDKAKKNLKIAGLPNTENMASCTFLWSLRPWIMDRFSEILRGNDRVVEIQGLRVDSISTVIEKVLVNVYELDKESLQYKDTFEKIKRKSQDAKLKSIMKIPLMAIACTQIWNEEKDVGNSMTSLYVALLDLLIRRSNKKSPLSSCTENKLFQDSSRLSRLSPILAQTKSIKEITPAILKLGKIAYEDIMADDTHLVFEIEELESSLEAYELNVALETGLLSKCEAPGSYNEENVSLNFFHKSIQEFLAAIYIESCGKMNEFHQHLTNVEVVLEHGNILLFLLGLNPNLASRISRRIVQITHSDAEICRYRTHTDFVLRRNSKVELLYKLQMRCIIEISYAKTLSSCYTRRTRHVSSRLNLFCTSAEEGGVPFDISDVFLENKDNEQTRIIVDIIKKSNADIKSLLLGNVSTDTEKGIPDSLLIQFLDQTKSLQSLDISGAQTDRTLFKISDRFSLLTALTLYNITIPPDAIRALQTVLKSNTVIQTLGFVDIACKSDKIHGSMPASLSSLISMLPGFPRLSTLHIKIVNEDDKPVFLDVLSRLSHLQGVYYIYTYPCDNEYDRDVVNTICTLSELHWIHLYRVNIGDFGMKLSKNMLKMETVMLRQVDMSSAGWSNFIKSVTDIQHEFKVILEKNPEWNVCK</sequence>
<dbReference type="GO" id="GO:0005524">
    <property type="term" value="F:ATP binding"/>
    <property type="evidence" value="ECO:0007669"/>
    <property type="project" value="UniProtKB-KW"/>
</dbReference>
<dbReference type="SUPFAM" id="SSF52047">
    <property type="entry name" value="RNI-like"/>
    <property type="match status" value="1"/>
</dbReference>
<dbReference type="AlphaFoldDB" id="A0AA88YGI6"/>
<dbReference type="PROSITE" id="PS50837">
    <property type="entry name" value="NACHT"/>
    <property type="match status" value="1"/>
</dbReference>
<keyword evidence="1" id="KW-0547">Nucleotide-binding</keyword>
<dbReference type="PANTHER" id="PTHR46312">
    <property type="entry name" value="NACHT DOMAIN-CONTAINING PROTEIN"/>
    <property type="match status" value="1"/>
</dbReference>
<accession>A0AA88YGI6</accession>
<dbReference type="PANTHER" id="PTHR46312:SF2">
    <property type="entry name" value="NUCLEOTIDE-BINDING OLIGOMERIZATION DOMAIN-CONTAINING PROTEIN 2-LIKE"/>
    <property type="match status" value="1"/>
</dbReference>
<comment type="caution">
    <text evidence="4">The sequence shown here is derived from an EMBL/GenBank/DDBJ whole genome shotgun (WGS) entry which is preliminary data.</text>
</comment>
<keyword evidence="5" id="KW-1185">Reference proteome</keyword>
<dbReference type="Proteomes" id="UP001186944">
    <property type="component" value="Unassembled WGS sequence"/>
</dbReference>
<evidence type="ECO:0000256" key="2">
    <source>
        <dbReference type="ARBA" id="ARBA00022840"/>
    </source>
</evidence>